<keyword evidence="2" id="KW-1185">Reference proteome</keyword>
<accession>A0ACB8AWB9</accession>
<dbReference type="EMBL" id="MU267006">
    <property type="protein sequence ID" value="KAH7917577.1"/>
    <property type="molecule type" value="Genomic_DNA"/>
</dbReference>
<evidence type="ECO:0000313" key="2">
    <source>
        <dbReference type="Proteomes" id="UP000790709"/>
    </source>
</evidence>
<name>A0ACB8AWB9_9AGAM</name>
<reference evidence="1" key="1">
    <citation type="journal article" date="2021" name="New Phytol.">
        <title>Evolutionary innovations through gain and loss of genes in the ectomycorrhizal Boletales.</title>
        <authorList>
            <person name="Wu G."/>
            <person name="Miyauchi S."/>
            <person name="Morin E."/>
            <person name="Kuo A."/>
            <person name="Drula E."/>
            <person name="Varga T."/>
            <person name="Kohler A."/>
            <person name="Feng B."/>
            <person name="Cao Y."/>
            <person name="Lipzen A."/>
            <person name="Daum C."/>
            <person name="Hundley H."/>
            <person name="Pangilinan J."/>
            <person name="Johnson J."/>
            <person name="Barry K."/>
            <person name="LaButti K."/>
            <person name="Ng V."/>
            <person name="Ahrendt S."/>
            <person name="Min B."/>
            <person name="Choi I.G."/>
            <person name="Park H."/>
            <person name="Plett J.M."/>
            <person name="Magnuson J."/>
            <person name="Spatafora J.W."/>
            <person name="Nagy L.G."/>
            <person name="Henrissat B."/>
            <person name="Grigoriev I.V."/>
            <person name="Yang Z.L."/>
            <person name="Xu J."/>
            <person name="Martin F.M."/>
        </authorList>
    </citation>
    <scope>NUCLEOTIDE SEQUENCE</scope>
    <source>
        <strain evidence="1">KUC20120723A-06</strain>
    </source>
</reference>
<proteinExistence type="predicted"/>
<gene>
    <name evidence="1" type="ORF">BV22DRAFT_1052333</name>
</gene>
<feature type="non-terminal residue" evidence="1">
    <location>
        <position position="328"/>
    </location>
</feature>
<dbReference type="Proteomes" id="UP000790709">
    <property type="component" value="Unassembled WGS sequence"/>
</dbReference>
<evidence type="ECO:0000313" key="1">
    <source>
        <dbReference type="EMBL" id="KAH7917577.1"/>
    </source>
</evidence>
<sequence>MATSEAQLQQPGPAAAVSSRSSPETEHPSSSHDHDLEDPNISLAQRRTWRSNCRLPKRYRDVLPEPPPSLAVTALADVANTPSTNAEPSLQPSTSAPQSSHPESSLRQHVDSVITRLRRFFRTRRNTFGVIREYYGDELPSHDPEDPTPPDESQCQQTDVNPSQNPFHPYPNASSFRLGNWYWNQGVQKSQESFKHLLDVVAHPEFRPADVQEWTDKHAGWKKTPVVIQVPFHSKTSSPGSKAYHAVDLYHRSLVGILRETLANPQRDSEFHYEPYNMFWHPPHLQDEVRVHREMYTSEAFVQAHKELQDSPPEPGCDLPRVVAGLMF</sequence>
<organism evidence="1 2">
    <name type="scientific">Leucogyrophana mollusca</name>
    <dbReference type="NCBI Taxonomy" id="85980"/>
    <lineage>
        <taxon>Eukaryota</taxon>
        <taxon>Fungi</taxon>
        <taxon>Dikarya</taxon>
        <taxon>Basidiomycota</taxon>
        <taxon>Agaricomycotina</taxon>
        <taxon>Agaricomycetes</taxon>
        <taxon>Agaricomycetidae</taxon>
        <taxon>Boletales</taxon>
        <taxon>Boletales incertae sedis</taxon>
        <taxon>Leucogyrophana</taxon>
    </lineage>
</organism>
<comment type="caution">
    <text evidence="1">The sequence shown here is derived from an EMBL/GenBank/DDBJ whole genome shotgun (WGS) entry which is preliminary data.</text>
</comment>
<protein>
    <submittedName>
        <fullName evidence="1">Uncharacterized protein</fullName>
    </submittedName>
</protein>